<feature type="compositionally biased region" description="Pro residues" evidence="2">
    <location>
        <begin position="229"/>
        <end position="238"/>
    </location>
</feature>
<dbReference type="WBParaSite" id="SMUV_0000088901-mRNA-1">
    <property type="protein sequence ID" value="SMUV_0000088901-mRNA-1"/>
    <property type="gene ID" value="SMUV_0000088901"/>
</dbReference>
<protein>
    <submittedName>
        <fullName evidence="4">Protein CDV3 homolog</fullName>
    </submittedName>
</protein>
<comment type="similarity">
    <text evidence="1">Belongs to the CDV3 family.</text>
</comment>
<keyword evidence="3" id="KW-1185">Reference proteome</keyword>
<reference evidence="4" key="1">
    <citation type="submission" date="2016-04" db="UniProtKB">
        <authorList>
            <consortium name="WormBaseParasite"/>
        </authorList>
    </citation>
    <scope>IDENTIFICATION</scope>
</reference>
<feature type="region of interest" description="Disordered" evidence="2">
    <location>
        <begin position="32"/>
        <end position="70"/>
    </location>
</feature>
<dbReference type="InterPro" id="IPR026806">
    <property type="entry name" value="CDV3"/>
</dbReference>
<dbReference type="AlphaFoldDB" id="A0A0N5A9T4"/>
<evidence type="ECO:0000313" key="3">
    <source>
        <dbReference type="Proteomes" id="UP000046393"/>
    </source>
</evidence>
<proteinExistence type="inferred from homology"/>
<feature type="compositionally biased region" description="Basic and acidic residues" evidence="2">
    <location>
        <begin position="33"/>
        <end position="70"/>
    </location>
</feature>
<dbReference type="GO" id="GO:0005737">
    <property type="term" value="C:cytoplasm"/>
    <property type="evidence" value="ECO:0007669"/>
    <property type="project" value="TreeGrafter"/>
</dbReference>
<evidence type="ECO:0000313" key="4">
    <source>
        <dbReference type="WBParaSite" id="SMUV_0000088901-mRNA-1"/>
    </source>
</evidence>
<dbReference type="PANTHER" id="PTHR16284">
    <property type="entry name" value="PROTEIN CDV3 HOMOLOG"/>
    <property type="match status" value="1"/>
</dbReference>
<organism evidence="3 4">
    <name type="scientific">Syphacia muris</name>
    <dbReference type="NCBI Taxonomy" id="451379"/>
    <lineage>
        <taxon>Eukaryota</taxon>
        <taxon>Metazoa</taxon>
        <taxon>Ecdysozoa</taxon>
        <taxon>Nematoda</taxon>
        <taxon>Chromadorea</taxon>
        <taxon>Rhabditida</taxon>
        <taxon>Spirurina</taxon>
        <taxon>Oxyuridomorpha</taxon>
        <taxon>Oxyuroidea</taxon>
        <taxon>Oxyuridae</taxon>
        <taxon>Syphacia</taxon>
    </lineage>
</organism>
<dbReference type="STRING" id="451379.A0A0N5A9T4"/>
<sequence length="238" mass="26668">MADDLSQFFAKKAAKTKDKRKKVKVNLDEVGEVLERKSKRQEERDRLNEDAEKASQEEANTERRTEDSEWLEYKDSNREISLEEIGIRDMNLTEQKKEGNDELIVPQLQPPKQKYVVRAKQQAALKKGGVVPNLDDHDMFPTFADAEKMEKNNKDAERKKRNDGFTVVMSDRERGLGLTGNVGIRRSVASSSGDRGAALAAVRQMTASAGGASNPVPPKLTTQSGKPKYVPPPLRCQK</sequence>
<name>A0A0N5A9T4_9BILA</name>
<feature type="region of interest" description="Disordered" evidence="2">
    <location>
        <begin position="205"/>
        <end position="238"/>
    </location>
</feature>
<accession>A0A0N5A9T4</accession>
<dbReference type="PANTHER" id="PTHR16284:SF13">
    <property type="entry name" value="PROTEIN CDV3 HOMOLOG"/>
    <property type="match status" value="1"/>
</dbReference>
<evidence type="ECO:0000256" key="2">
    <source>
        <dbReference type="SAM" id="MobiDB-lite"/>
    </source>
</evidence>
<dbReference type="Proteomes" id="UP000046393">
    <property type="component" value="Unplaced"/>
</dbReference>
<evidence type="ECO:0000256" key="1">
    <source>
        <dbReference type="ARBA" id="ARBA00006062"/>
    </source>
</evidence>